<reference evidence="1" key="2">
    <citation type="submission" date="2023-05" db="EMBL/GenBank/DDBJ databases">
        <authorList>
            <person name="Fouks B."/>
        </authorList>
    </citation>
    <scope>NUCLEOTIDE SEQUENCE</scope>
    <source>
        <strain evidence="1">Stay&amp;Tobe</strain>
        <tissue evidence="1">Testes</tissue>
    </source>
</reference>
<sequence>MSETTAAMCMYAMFGMFFPYVKCCGKVTGKTIVCGYNFCLEEIKRNKLQRVKSVCLRDSVVGSKLIVEGACAL</sequence>
<reference evidence="1" key="1">
    <citation type="journal article" date="2023" name="IScience">
        <title>Live-bearing cockroach genome reveals convergent evolutionary mechanisms linked to viviparity in insects and beyond.</title>
        <authorList>
            <person name="Fouks B."/>
            <person name="Harrison M.C."/>
            <person name="Mikhailova A.A."/>
            <person name="Marchal E."/>
            <person name="English S."/>
            <person name="Carruthers M."/>
            <person name="Jennings E.C."/>
            <person name="Chiamaka E.L."/>
            <person name="Frigard R.A."/>
            <person name="Pippel M."/>
            <person name="Attardo G.M."/>
            <person name="Benoit J.B."/>
            <person name="Bornberg-Bauer E."/>
            <person name="Tobe S.S."/>
        </authorList>
    </citation>
    <scope>NUCLEOTIDE SEQUENCE</scope>
    <source>
        <strain evidence="1">Stay&amp;Tobe</strain>
    </source>
</reference>
<evidence type="ECO:0000313" key="1">
    <source>
        <dbReference type="EMBL" id="KAJ9579087.1"/>
    </source>
</evidence>
<dbReference type="AlphaFoldDB" id="A0AAD8E740"/>
<dbReference type="EMBL" id="JASPKZ010008699">
    <property type="protein sequence ID" value="KAJ9579087.1"/>
    <property type="molecule type" value="Genomic_DNA"/>
</dbReference>
<accession>A0AAD8E740</accession>
<keyword evidence="2" id="KW-1185">Reference proteome</keyword>
<evidence type="ECO:0000313" key="2">
    <source>
        <dbReference type="Proteomes" id="UP001233999"/>
    </source>
</evidence>
<comment type="caution">
    <text evidence="1">The sequence shown here is derived from an EMBL/GenBank/DDBJ whole genome shotgun (WGS) entry which is preliminary data.</text>
</comment>
<name>A0AAD8E740_DIPPU</name>
<protein>
    <submittedName>
        <fullName evidence="1">Uncharacterized protein</fullName>
    </submittedName>
</protein>
<proteinExistence type="predicted"/>
<feature type="non-terminal residue" evidence="1">
    <location>
        <position position="73"/>
    </location>
</feature>
<organism evidence="1 2">
    <name type="scientific">Diploptera punctata</name>
    <name type="common">Pacific beetle cockroach</name>
    <dbReference type="NCBI Taxonomy" id="6984"/>
    <lineage>
        <taxon>Eukaryota</taxon>
        <taxon>Metazoa</taxon>
        <taxon>Ecdysozoa</taxon>
        <taxon>Arthropoda</taxon>
        <taxon>Hexapoda</taxon>
        <taxon>Insecta</taxon>
        <taxon>Pterygota</taxon>
        <taxon>Neoptera</taxon>
        <taxon>Polyneoptera</taxon>
        <taxon>Dictyoptera</taxon>
        <taxon>Blattodea</taxon>
        <taxon>Blaberoidea</taxon>
        <taxon>Blaberidae</taxon>
        <taxon>Diplopterinae</taxon>
        <taxon>Diploptera</taxon>
    </lineage>
</organism>
<gene>
    <name evidence="1" type="ORF">L9F63_024806</name>
</gene>
<dbReference type="Proteomes" id="UP001233999">
    <property type="component" value="Unassembled WGS sequence"/>
</dbReference>